<reference evidence="2" key="1">
    <citation type="submission" date="2021-01" db="EMBL/GenBank/DDBJ databases">
        <authorList>
            <person name="Corre E."/>
            <person name="Pelletier E."/>
            <person name="Niang G."/>
            <person name="Scheremetjew M."/>
            <person name="Finn R."/>
            <person name="Kale V."/>
            <person name="Holt S."/>
            <person name="Cochrane G."/>
            <person name="Meng A."/>
            <person name="Brown T."/>
            <person name="Cohen L."/>
        </authorList>
    </citation>
    <scope>NUCLEOTIDE SEQUENCE</scope>
    <source>
        <strain evidence="2">OF101</strain>
    </source>
</reference>
<feature type="region of interest" description="Disordered" evidence="1">
    <location>
        <begin position="35"/>
        <end position="58"/>
    </location>
</feature>
<evidence type="ECO:0000313" key="2">
    <source>
        <dbReference type="EMBL" id="CAD9182572.1"/>
    </source>
</evidence>
<feature type="compositionally biased region" description="Low complexity" evidence="1">
    <location>
        <begin position="315"/>
        <end position="338"/>
    </location>
</feature>
<dbReference type="EMBL" id="HBGE01099755">
    <property type="protein sequence ID" value="CAD9182572.1"/>
    <property type="molecule type" value="Transcribed_RNA"/>
</dbReference>
<feature type="compositionally biased region" description="Basic and acidic residues" evidence="1">
    <location>
        <begin position="49"/>
        <end position="58"/>
    </location>
</feature>
<accession>A0A7S1S2G9</accession>
<evidence type="ECO:0000256" key="1">
    <source>
        <dbReference type="SAM" id="MobiDB-lite"/>
    </source>
</evidence>
<proteinExistence type="predicted"/>
<organism evidence="2">
    <name type="scientific">Alexandrium catenella</name>
    <name type="common">Red tide dinoflagellate</name>
    <name type="synonym">Gonyaulax catenella</name>
    <dbReference type="NCBI Taxonomy" id="2925"/>
    <lineage>
        <taxon>Eukaryota</taxon>
        <taxon>Sar</taxon>
        <taxon>Alveolata</taxon>
        <taxon>Dinophyceae</taxon>
        <taxon>Gonyaulacales</taxon>
        <taxon>Pyrocystaceae</taxon>
        <taxon>Alexandrium</taxon>
    </lineage>
</organism>
<feature type="region of interest" description="Disordered" evidence="1">
    <location>
        <begin position="282"/>
        <end position="338"/>
    </location>
</feature>
<gene>
    <name evidence="2" type="ORF">ACAT0790_LOCUS59344</name>
</gene>
<name>A0A7S1S2G9_ALECA</name>
<dbReference type="AlphaFoldDB" id="A0A7S1S2G9"/>
<sequence length="338" mass="36249">MSAAATAERVSGIEERLAGQQQSVKRLEASLQAERRKRAASAQTGLRLPRSEAAEKEVSKMRNELERQRAADAGWATALKHQDAAIVDLQGQLEKQRTTLAVLEADLDRGERRYLDLAAQVAEGNRSSAVNAEQLLERNLSALGKEVALHSKSIASLEEELAYERRASEVRQETLLDGLSARFDAQRGELAKAEASYKERDSALQAQLSRQEQDTDSRGRALAGLVTKQVKALAASEASTQSRVTRLEAEASRQRTVQATMLRAGAFQADLGRWAPEDVPMGGGLQAAAATRSLPPRGDPARSQSVLDPEPAVWTGTAAEQAAEGRGAGLPALGGLSP</sequence>
<protein>
    <submittedName>
        <fullName evidence="2">Uncharacterized protein</fullName>
    </submittedName>
</protein>